<name>A0A4D6L525_VIGUN</name>
<keyword evidence="3" id="KW-1185">Reference proteome</keyword>
<keyword evidence="1" id="KW-0812">Transmembrane</keyword>
<feature type="transmembrane region" description="Helical" evidence="1">
    <location>
        <begin position="21"/>
        <end position="40"/>
    </location>
</feature>
<dbReference type="EMBL" id="CP039346">
    <property type="protein sequence ID" value="QCD83576.1"/>
    <property type="molecule type" value="Genomic_DNA"/>
</dbReference>
<evidence type="ECO:0008006" key="4">
    <source>
        <dbReference type="Google" id="ProtNLM"/>
    </source>
</evidence>
<feature type="transmembrane region" description="Helical" evidence="1">
    <location>
        <begin position="52"/>
        <end position="78"/>
    </location>
</feature>
<dbReference type="AlphaFoldDB" id="A0A4D6L525"/>
<sequence>MRGSCDVSVLARRCRFVNVKVVASVVEVALGVLQVQWLWWRGFVSLVQKRCGATIVAFVNGAGMEVMLTVVALLWYFWRQGCTKRNGEWRCWFIEDGGAVADS</sequence>
<accession>A0A4D6L525</accession>
<evidence type="ECO:0000256" key="1">
    <source>
        <dbReference type="SAM" id="Phobius"/>
    </source>
</evidence>
<proteinExistence type="predicted"/>
<evidence type="ECO:0000313" key="3">
    <source>
        <dbReference type="Proteomes" id="UP000501690"/>
    </source>
</evidence>
<keyword evidence="1" id="KW-0472">Membrane</keyword>
<evidence type="ECO:0000313" key="2">
    <source>
        <dbReference type="EMBL" id="QCD83576.1"/>
    </source>
</evidence>
<protein>
    <recommendedName>
        <fullName evidence="4">Transmembrane protein</fullName>
    </recommendedName>
</protein>
<gene>
    <name evidence="2" type="ORF">DEO72_LG2g3922</name>
</gene>
<keyword evidence="1" id="KW-1133">Transmembrane helix</keyword>
<organism evidence="2 3">
    <name type="scientific">Vigna unguiculata</name>
    <name type="common">Cowpea</name>
    <dbReference type="NCBI Taxonomy" id="3917"/>
    <lineage>
        <taxon>Eukaryota</taxon>
        <taxon>Viridiplantae</taxon>
        <taxon>Streptophyta</taxon>
        <taxon>Embryophyta</taxon>
        <taxon>Tracheophyta</taxon>
        <taxon>Spermatophyta</taxon>
        <taxon>Magnoliopsida</taxon>
        <taxon>eudicotyledons</taxon>
        <taxon>Gunneridae</taxon>
        <taxon>Pentapetalae</taxon>
        <taxon>rosids</taxon>
        <taxon>fabids</taxon>
        <taxon>Fabales</taxon>
        <taxon>Fabaceae</taxon>
        <taxon>Papilionoideae</taxon>
        <taxon>50 kb inversion clade</taxon>
        <taxon>NPAAA clade</taxon>
        <taxon>indigoferoid/millettioid clade</taxon>
        <taxon>Phaseoleae</taxon>
        <taxon>Vigna</taxon>
    </lineage>
</organism>
<reference evidence="2 3" key="1">
    <citation type="submission" date="2019-04" db="EMBL/GenBank/DDBJ databases">
        <title>An improved genome assembly and genetic linkage map for asparagus bean, Vigna unguiculata ssp. sesquipedialis.</title>
        <authorList>
            <person name="Xia Q."/>
            <person name="Zhang R."/>
            <person name="Dong Y."/>
        </authorList>
    </citation>
    <scope>NUCLEOTIDE SEQUENCE [LARGE SCALE GENOMIC DNA]</scope>
    <source>
        <tissue evidence="2">Leaf</tissue>
    </source>
</reference>
<dbReference type="Proteomes" id="UP000501690">
    <property type="component" value="Linkage Group LG2"/>
</dbReference>